<feature type="transmembrane region" description="Helical" evidence="1">
    <location>
        <begin position="73"/>
        <end position="96"/>
    </location>
</feature>
<organism evidence="2 3">
    <name type="scientific">Kocuria dechangensis</name>
    <dbReference type="NCBI Taxonomy" id="1176249"/>
    <lineage>
        <taxon>Bacteria</taxon>
        <taxon>Bacillati</taxon>
        <taxon>Actinomycetota</taxon>
        <taxon>Actinomycetes</taxon>
        <taxon>Micrococcales</taxon>
        <taxon>Micrococcaceae</taxon>
        <taxon>Kocuria</taxon>
    </lineage>
</organism>
<name>A0A917LW08_9MICC</name>
<comment type="caution">
    <text evidence="2">The sequence shown here is derived from an EMBL/GenBank/DDBJ whole genome shotgun (WGS) entry which is preliminary data.</text>
</comment>
<accession>A0A917LW08</accession>
<keyword evidence="3" id="KW-1185">Reference proteome</keyword>
<feature type="transmembrane region" description="Helical" evidence="1">
    <location>
        <begin position="187"/>
        <end position="208"/>
    </location>
</feature>
<feature type="transmembrane region" description="Helical" evidence="1">
    <location>
        <begin position="102"/>
        <end position="122"/>
    </location>
</feature>
<proteinExistence type="predicted"/>
<keyword evidence="1" id="KW-1133">Transmembrane helix</keyword>
<keyword evidence="1" id="KW-0472">Membrane</keyword>
<dbReference type="Proteomes" id="UP000638848">
    <property type="component" value="Unassembled WGS sequence"/>
</dbReference>
<evidence type="ECO:0000256" key="1">
    <source>
        <dbReference type="SAM" id="Phobius"/>
    </source>
</evidence>
<gene>
    <name evidence="2" type="ORF">GCM10011374_24000</name>
</gene>
<evidence type="ECO:0000313" key="3">
    <source>
        <dbReference type="Proteomes" id="UP000638848"/>
    </source>
</evidence>
<dbReference type="InterPro" id="IPR009781">
    <property type="entry name" value="DUF1345"/>
</dbReference>
<dbReference type="AlphaFoldDB" id="A0A917LW08"/>
<protein>
    <recommendedName>
        <fullName evidence="4">DUF1345 domain-containing protein</fullName>
    </recommendedName>
</protein>
<dbReference type="Pfam" id="PF07077">
    <property type="entry name" value="DUF1345"/>
    <property type="match status" value="1"/>
</dbReference>
<feature type="transmembrane region" description="Helical" evidence="1">
    <location>
        <begin position="32"/>
        <end position="52"/>
    </location>
</feature>
<keyword evidence="1" id="KW-0812">Transmembrane</keyword>
<reference evidence="2" key="1">
    <citation type="journal article" date="2014" name="Int. J. Syst. Evol. Microbiol.">
        <title>Complete genome sequence of Corynebacterium casei LMG S-19264T (=DSM 44701T), isolated from a smear-ripened cheese.</title>
        <authorList>
            <consortium name="US DOE Joint Genome Institute (JGI-PGF)"/>
            <person name="Walter F."/>
            <person name="Albersmeier A."/>
            <person name="Kalinowski J."/>
            <person name="Ruckert C."/>
        </authorList>
    </citation>
    <scope>NUCLEOTIDE SEQUENCE</scope>
    <source>
        <strain evidence="2">CGMCC 1.12187</strain>
    </source>
</reference>
<feature type="transmembrane region" description="Helical" evidence="1">
    <location>
        <begin position="9"/>
        <end position="26"/>
    </location>
</feature>
<dbReference type="EMBL" id="BMEQ01000012">
    <property type="protein sequence ID" value="GGG60342.1"/>
    <property type="molecule type" value="Genomic_DNA"/>
</dbReference>
<evidence type="ECO:0000313" key="2">
    <source>
        <dbReference type="EMBL" id="GGG60342.1"/>
    </source>
</evidence>
<evidence type="ECO:0008006" key="4">
    <source>
        <dbReference type="Google" id="ProtNLM"/>
    </source>
</evidence>
<sequence>MKSHINRKALVSTLVGVAVAVVAALWGAEPEIIGLLAWIVAGLTFLVWAWARNWRADTHTTRTIARDEGKARTVVDALVLGATVVSLVAVVLALMRSQQTDAVGVLSAILALAAVVVSWALINTVYAFKLARLYYHDQQHEFDFDQPEEPTYSDFAFVSFTVGMAYSFEDANLSSTAMRRMALGHALLAYAFGTFVIAVAINLVTSLGQSG</sequence>
<dbReference type="RefSeq" id="WP_188537532.1">
    <property type="nucleotide sequence ID" value="NZ_BMEQ01000012.1"/>
</dbReference>
<reference evidence="2" key="2">
    <citation type="submission" date="2020-09" db="EMBL/GenBank/DDBJ databases">
        <authorList>
            <person name="Sun Q."/>
            <person name="Zhou Y."/>
        </authorList>
    </citation>
    <scope>NUCLEOTIDE SEQUENCE</scope>
    <source>
        <strain evidence="2">CGMCC 1.12187</strain>
    </source>
</reference>